<organism evidence="1 2">
    <name type="scientific">Erythranthe guttata</name>
    <name type="common">Yellow monkey flower</name>
    <name type="synonym">Mimulus guttatus</name>
    <dbReference type="NCBI Taxonomy" id="4155"/>
    <lineage>
        <taxon>Eukaryota</taxon>
        <taxon>Viridiplantae</taxon>
        <taxon>Streptophyta</taxon>
        <taxon>Embryophyta</taxon>
        <taxon>Tracheophyta</taxon>
        <taxon>Spermatophyta</taxon>
        <taxon>Magnoliopsida</taxon>
        <taxon>eudicotyledons</taxon>
        <taxon>Gunneridae</taxon>
        <taxon>Pentapetalae</taxon>
        <taxon>asterids</taxon>
        <taxon>lamiids</taxon>
        <taxon>Lamiales</taxon>
        <taxon>Phrymaceae</taxon>
        <taxon>Erythranthe</taxon>
    </lineage>
</organism>
<dbReference type="Proteomes" id="UP000030748">
    <property type="component" value="Unassembled WGS sequence"/>
</dbReference>
<evidence type="ECO:0000313" key="1">
    <source>
        <dbReference type="EMBL" id="EYU30126.1"/>
    </source>
</evidence>
<keyword evidence="2" id="KW-1185">Reference proteome</keyword>
<sequence length="72" mass="8192">MWSASYPNSTLARGACAAIGGCFIFEKKKNIKFWCANRTNCKIEFRSERICNRNYLLLLFRSHGNTANVGDI</sequence>
<accession>A0A022QQA1</accession>
<dbReference type="AlphaFoldDB" id="A0A022QQA1"/>
<name>A0A022QQA1_ERYGU</name>
<evidence type="ECO:0000313" key="2">
    <source>
        <dbReference type="Proteomes" id="UP000030748"/>
    </source>
</evidence>
<proteinExistence type="predicted"/>
<protein>
    <submittedName>
        <fullName evidence="1">Uncharacterized protein</fullName>
    </submittedName>
</protein>
<dbReference type="EMBL" id="KI631110">
    <property type="protein sequence ID" value="EYU30126.1"/>
    <property type="molecule type" value="Genomic_DNA"/>
</dbReference>
<gene>
    <name evidence="1" type="ORF">MIMGU_mgv11b014614mg</name>
</gene>
<reference evidence="1 2" key="1">
    <citation type="journal article" date="2013" name="Proc. Natl. Acad. Sci. U.S.A.">
        <title>Fine-scale variation in meiotic recombination in Mimulus inferred from population shotgun sequencing.</title>
        <authorList>
            <person name="Hellsten U."/>
            <person name="Wright K.M."/>
            <person name="Jenkins J."/>
            <person name="Shu S."/>
            <person name="Yuan Y."/>
            <person name="Wessler S.R."/>
            <person name="Schmutz J."/>
            <person name="Willis J.H."/>
            <person name="Rokhsar D.S."/>
        </authorList>
    </citation>
    <scope>NUCLEOTIDE SEQUENCE [LARGE SCALE GENOMIC DNA]</scope>
    <source>
        <strain evidence="2">cv. DUN x IM62</strain>
    </source>
</reference>